<reference evidence="3 8" key="4">
    <citation type="submission" date="2014-04" db="EMBL/GenBank/DDBJ databases">
        <title>Transcriptional profiles of Haloferax mediterranei on the basis of nitrogen availability.</title>
        <authorList>
            <person name="Bautista V."/>
        </authorList>
    </citation>
    <scope>NUCLEOTIDE SEQUENCE [LARGE SCALE GENOMIC DNA]</scope>
    <source>
        <strain evidence="3">ATCC 33500</strain>
        <strain evidence="8">ATCC 33500 / DSM 1411 / JCM 8866 / NBRC 14739 / NCIMB 2177 / R-4</strain>
        <plasmid evidence="3">HMPLAS2</plasmid>
        <plasmid evidence="8">Plasmid HMPLAS2</plasmid>
    </source>
</reference>
<keyword evidence="7" id="KW-1185">Reference proteome</keyword>
<geneLocation type="plasmid" evidence="3 8">
    <name>HMPLAS2</name>
</geneLocation>
<keyword evidence="2" id="KW-0614">Plasmid</keyword>
<protein>
    <recommendedName>
        <fullName evidence="10">CARDB domain-containing protein</fullName>
    </recommendedName>
</protein>
<reference evidence="2 6" key="2">
    <citation type="journal article" date="2012" name="J. Bacteriol.">
        <title>Complete genome sequence of the metabolically versatile halophilic archaeon Haloferax mediterranei, a poly(3-hydroxybutyrate-co-3-hydroxyvalerate) producer.</title>
        <authorList>
            <person name="Han J."/>
            <person name="Zhang F."/>
            <person name="Hou J."/>
            <person name="Liu X."/>
            <person name="Li M."/>
            <person name="Liu H."/>
            <person name="Cai L."/>
            <person name="Zhang B."/>
            <person name="Chen Y."/>
            <person name="Zhou J."/>
            <person name="Hu S."/>
            <person name="Xiang H."/>
        </authorList>
    </citation>
    <scope>NUCLEOTIDE SEQUENCE [LARGE SCALE GENOMIC DNA]</scope>
    <source>
        <strain evidence="6">ATCC 33500 / DSM 1411 / JCM 8866 / NBRC 14739 / NCIMB 2177 / R-4</strain>
        <strain evidence="2">CGMCC 1.2087</strain>
        <plasmid evidence="6">pHM300</plasmid>
    </source>
</reference>
<reference evidence="4 7" key="3">
    <citation type="journal article" date="2014" name="PLoS Genet.">
        <title>Phylogenetically driven sequencing of extremely halophilic archaea reveals strategies for static and dynamic osmo-response.</title>
        <authorList>
            <person name="Becker E.A."/>
            <person name="Seitzer P.M."/>
            <person name="Tritt A."/>
            <person name="Larsen D."/>
            <person name="Krusor M."/>
            <person name="Yao A.I."/>
            <person name="Wu D."/>
            <person name="Madern D."/>
            <person name="Eisen J.A."/>
            <person name="Darling A.E."/>
            <person name="Facciotti M.T."/>
        </authorList>
    </citation>
    <scope>NUCLEOTIDE SEQUENCE [LARGE SCALE GENOMIC DNA]</scope>
    <source>
        <strain evidence="4">ATCC 33500</strain>
        <strain evidence="7">ATCC 33500 / DSM 1411 / JCM 8866 / NBRC 14739 / NCIMB 2177 / R-4</strain>
    </source>
</reference>
<dbReference type="Proteomes" id="UP000006469">
    <property type="component" value="Plasmid pHM300"/>
</dbReference>
<keyword evidence="1" id="KW-1133">Transmembrane helix</keyword>
<feature type="transmembrane region" description="Helical" evidence="1">
    <location>
        <begin position="369"/>
        <end position="389"/>
    </location>
</feature>
<dbReference type="EMBL" id="CP039141">
    <property type="protein sequence ID" value="QCQ77159.1"/>
    <property type="molecule type" value="Genomic_DNA"/>
</dbReference>
<keyword evidence="1" id="KW-0812">Transmembrane</keyword>
<evidence type="ECO:0008006" key="10">
    <source>
        <dbReference type="Google" id="ProtNLM"/>
    </source>
</evidence>
<name>I3R9T4_HALMT</name>
<evidence type="ECO:0000313" key="3">
    <source>
        <dbReference type="EMBL" id="AHZ24145.1"/>
    </source>
</evidence>
<dbReference type="HOGENOM" id="CLU_040511_0_0_2"/>
<dbReference type="PATRIC" id="fig|523841.21.peg.86"/>
<geneLocation type="plasmid" evidence="2 6">
    <name>pHM300</name>
</geneLocation>
<reference evidence="2" key="1">
    <citation type="journal article" date="2012" name="Appl. Environ. Microbiol.">
        <title>Identification of the haloarchaeal phasin (PhaP) that functions in polyhydroxyalkanoate accumulation and granule formation in Haloferax mediterranei.</title>
        <authorList>
            <person name="Cai S."/>
            <person name="Cai L."/>
            <person name="Liu H."/>
            <person name="Liu X."/>
            <person name="Han J."/>
            <person name="Zhou J."/>
            <person name="Xiang H."/>
        </authorList>
    </citation>
    <scope>NUCLEOTIDE SEQUENCE</scope>
    <source>
        <strain evidence="2">CGMCC 1.2087</strain>
    </source>
</reference>
<proteinExistence type="predicted"/>
<geneLocation type="plasmid" evidence="5 9">
    <name>pHME322</name>
</geneLocation>
<evidence type="ECO:0000313" key="5">
    <source>
        <dbReference type="EMBL" id="QCQ77159.1"/>
    </source>
</evidence>
<reference evidence="5 9" key="6">
    <citation type="submission" date="2019-04" db="EMBL/GenBank/DDBJ databases">
        <title>Methylomes of two halophilic Archaea, Haloarcula marismortui and Haloferax mediterranei.</title>
        <authorList>
            <person name="DasSarma S."/>
            <person name="DasSarma P."/>
            <person name="DasSarma S."/>
            <person name="Fomenkov A."/>
            <person name="Vincze T."/>
            <person name="Anton B.P."/>
            <person name="Roberts R.J."/>
        </authorList>
    </citation>
    <scope>NUCLEOTIDE SEQUENCE [LARGE SCALE GENOMIC DNA]</scope>
    <source>
        <strain evidence="5">ATCC 33500</strain>
        <strain evidence="9">ATCC 33500 / DSM 1411 / JCM 8866 / NBRC 14739 / NCIMB 2177 / R-4</strain>
        <plasmid evidence="5 9">pHME322</plasmid>
    </source>
</reference>
<dbReference type="Proteomes" id="UP000011603">
    <property type="component" value="Unassembled WGS sequence"/>
</dbReference>
<evidence type="ECO:0000256" key="1">
    <source>
        <dbReference type="SAM" id="Phobius"/>
    </source>
</evidence>
<gene>
    <name evidence="2" type="ordered locus">HFX_5160</name>
    <name evidence="3" type="ORF">BM92_18240</name>
    <name evidence="4" type="ORF">C439_00440</name>
    <name evidence="5" type="ORF">E6P09_17685</name>
</gene>
<dbReference type="PANTHER" id="PTHR35902">
    <property type="entry name" value="S-LAYER DOMAIN-LIKE PROTEIN-RELATED"/>
    <property type="match status" value="1"/>
</dbReference>
<dbReference type="EMBL" id="CP007553">
    <property type="protein sequence ID" value="AHZ24145.1"/>
    <property type="molecule type" value="Genomic_DNA"/>
</dbReference>
<dbReference type="EMBL" id="AOLO01000001">
    <property type="protein sequence ID" value="EMA05221.1"/>
    <property type="molecule type" value="Genomic_DNA"/>
</dbReference>
<dbReference type="Proteomes" id="UP000027075">
    <property type="component" value="Plasmid HMPLAS2"/>
</dbReference>
<feature type="transmembrane region" description="Helical" evidence="1">
    <location>
        <begin position="12"/>
        <end position="33"/>
    </location>
</feature>
<evidence type="ECO:0000313" key="9">
    <source>
        <dbReference type="Proteomes" id="UP000299011"/>
    </source>
</evidence>
<dbReference type="Gene3D" id="2.60.40.10">
    <property type="entry name" value="Immunoglobulins"/>
    <property type="match status" value="1"/>
</dbReference>
<dbReference type="OrthoDB" id="65070at2157"/>
<evidence type="ECO:0000313" key="7">
    <source>
        <dbReference type="Proteomes" id="UP000011603"/>
    </source>
</evidence>
<dbReference type="InterPro" id="IPR013783">
    <property type="entry name" value="Ig-like_fold"/>
</dbReference>
<reference evidence="2" key="5">
    <citation type="submission" date="2014-05" db="EMBL/GenBank/DDBJ databases">
        <authorList>
            <person name="Wang L."/>
            <person name="Yang H."/>
            <person name="Xiang H."/>
        </authorList>
    </citation>
    <scope>NUCLEOTIDE SEQUENCE</scope>
    <source>
        <strain evidence="2">CGMCC 1.2087</strain>
        <plasmid evidence="2">pHM300</plasmid>
    </source>
</reference>
<organism evidence="2 6">
    <name type="scientific">Haloferax mediterranei (strain ATCC 33500 / DSM 1411 / JCM 8866 / NBRC 14739 / NCIMB 2177 / R-4)</name>
    <name type="common">Halobacterium mediterranei</name>
    <dbReference type="NCBI Taxonomy" id="523841"/>
    <lineage>
        <taxon>Archaea</taxon>
        <taxon>Methanobacteriati</taxon>
        <taxon>Methanobacteriota</taxon>
        <taxon>Stenosarchaea group</taxon>
        <taxon>Halobacteria</taxon>
        <taxon>Halobacteriales</taxon>
        <taxon>Haloferacaceae</taxon>
        <taxon>Haloferax</taxon>
    </lineage>
</organism>
<dbReference type="PANTHER" id="PTHR35902:SF6">
    <property type="entry name" value="CONSERVED WITHIN P. AEROPHILUM"/>
    <property type="match status" value="1"/>
</dbReference>
<evidence type="ECO:0000313" key="2">
    <source>
        <dbReference type="EMBL" id="AFK20994.1"/>
    </source>
</evidence>
<dbReference type="EMBL" id="CP001870">
    <property type="protein sequence ID" value="AFK20994.1"/>
    <property type="molecule type" value="Genomic_DNA"/>
</dbReference>
<dbReference type="AlphaFoldDB" id="I3R9T4"/>
<dbReference type="KEGG" id="hme:HFX_5160"/>
<evidence type="ECO:0000313" key="4">
    <source>
        <dbReference type="EMBL" id="EMA05221.1"/>
    </source>
</evidence>
<evidence type="ECO:0000313" key="6">
    <source>
        <dbReference type="Proteomes" id="UP000006469"/>
    </source>
</evidence>
<keyword evidence="1" id="KW-0472">Membrane</keyword>
<accession>I3R9T4</accession>
<dbReference type="Proteomes" id="UP000299011">
    <property type="component" value="Plasmid pHME322"/>
</dbReference>
<evidence type="ECO:0000313" key="8">
    <source>
        <dbReference type="Proteomes" id="UP000027075"/>
    </source>
</evidence>
<sequence>MSPQKPNHDGLPVLSWFFVAVIVLSTVAVPIAAGPAKAAKAHVGITNVKVAPDKPAPGQQTELKVTIQNGENSPSVVDITDVYVRRQGNPSDIARIEDVGTITIGGNISIPLTASFDEPGLKNLRVILVGRQKGGSHVRVRYPVTVDVQEPTRPQIELSAEEAVPGATRSVNVTVSNGLNHDIRQLKLTSSASDVNFSVNERVKPRLEAGDSTTFTFSARVSKAGSHPVNVSLQYSDRGVEHQITRTYQTNFDSPTNPGKIILTDVKATQTGGSLEISATAGNVGSSTVEGVVVSVADSPAVERSKYFVGSVDKSDFSSFTLQSNVAGNVSSVPVKVAYTVGGVKKSFTTNVSVSRQVVRRQAPSGGGLPLLPAGGAALVLLVGAVAYIRRR</sequence>